<evidence type="ECO:0000259" key="1">
    <source>
        <dbReference type="PROSITE" id="PS51340"/>
    </source>
</evidence>
<dbReference type="Pfam" id="PF03473">
    <property type="entry name" value="MOSC"/>
    <property type="match status" value="1"/>
</dbReference>
<evidence type="ECO:0000313" key="2">
    <source>
        <dbReference type="EMBL" id="KAG8035747.1"/>
    </source>
</evidence>
<dbReference type="InterPro" id="IPR005303">
    <property type="entry name" value="MOCOS_middle"/>
</dbReference>
<sequence>MSYITALAIGVTALSYALWKWSEQRKLPTKWCKLGELSDILVYPVKSLGYIRETEVECTQLGCKKGWLRDRTLMVINLTDRFVTARKYPRMVLVTPTIEGSILTLRAPGLIDISIDLAYVSSKKLKVVIWDQATPACDCGDKVARWLSQFLLQEDSGLRLVYYPLEKPSRDARKHNQGFPLVTNAHIGVFSDETSFSLMNQASIDDLNTRMKERIPSLQFRLNFLVKGPAALEEDSWEWVKIGAVTFRNIRPCTRCLLTTIHPEKGEKNREMEPVATLRKYRKVQDPAMRRFTGESPVMGIHLGLHGPEGTVKIGDPVYVGVSKA</sequence>
<dbReference type="GO" id="GO:0030151">
    <property type="term" value="F:molybdenum ion binding"/>
    <property type="evidence" value="ECO:0007669"/>
    <property type="project" value="InterPro"/>
</dbReference>
<accession>A0A8J5UQD3</accession>
<dbReference type="OrthoDB" id="17255at2759"/>
<dbReference type="EMBL" id="JAAOIC020000053">
    <property type="protein sequence ID" value="KAG8035747.1"/>
    <property type="molecule type" value="Genomic_DNA"/>
</dbReference>
<dbReference type="PROSITE" id="PS51340">
    <property type="entry name" value="MOSC"/>
    <property type="match status" value="1"/>
</dbReference>
<dbReference type="Proteomes" id="UP000729913">
    <property type="component" value="Unassembled WGS sequence"/>
</dbReference>
<evidence type="ECO:0000313" key="3">
    <source>
        <dbReference type="Proteomes" id="UP000729913"/>
    </source>
</evidence>
<reference evidence="2" key="1">
    <citation type="submission" date="2020-03" db="EMBL/GenBank/DDBJ databases">
        <authorList>
            <person name="Chebbi M.A."/>
            <person name="Drezen J.M."/>
        </authorList>
    </citation>
    <scope>NUCLEOTIDE SEQUENCE</scope>
    <source>
        <tissue evidence="2">Whole body</tissue>
    </source>
</reference>
<dbReference type="GO" id="GO:0003824">
    <property type="term" value="F:catalytic activity"/>
    <property type="evidence" value="ECO:0007669"/>
    <property type="project" value="InterPro"/>
</dbReference>
<protein>
    <recommendedName>
        <fullName evidence="1">MOSC domain-containing protein</fullName>
    </recommendedName>
</protein>
<keyword evidence="3" id="KW-1185">Reference proteome</keyword>
<proteinExistence type="predicted"/>
<feature type="domain" description="MOSC" evidence="1">
    <location>
        <begin position="163"/>
        <end position="321"/>
    </location>
</feature>
<comment type="caution">
    <text evidence="2">The sequence shown here is derived from an EMBL/GenBank/DDBJ whole genome shotgun (WGS) entry which is preliminary data.</text>
</comment>
<organism evidence="2 3">
    <name type="scientific">Cotesia typhae</name>
    <dbReference type="NCBI Taxonomy" id="2053667"/>
    <lineage>
        <taxon>Eukaryota</taxon>
        <taxon>Metazoa</taxon>
        <taxon>Ecdysozoa</taxon>
        <taxon>Arthropoda</taxon>
        <taxon>Hexapoda</taxon>
        <taxon>Insecta</taxon>
        <taxon>Pterygota</taxon>
        <taxon>Neoptera</taxon>
        <taxon>Endopterygota</taxon>
        <taxon>Hymenoptera</taxon>
        <taxon>Apocrita</taxon>
        <taxon>Ichneumonoidea</taxon>
        <taxon>Braconidae</taxon>
        <taxon>Microgastrinae</taxon>
        <taxon>Cotesia</taxon>
    </lineage>
</organism>
<dbReference type="AlphaFoldDB" id="A0A8J5UQD3"/>
<name>A0A8J5UQD3_9HYME</name>
<dbReference type="GO" id="GO:0030170">
    <property type="term" value="F:pyridoxal phosphate binding"/>
    <property type="evidence" value="ECO:0007669"/>
    <property type="project" value="InterPro"/>
</dbReference>
<dbReference type="Pfam" id="PF03476">
    <property type="entry name" value="MOSC_N"/>
    <property type="match status" value="1"/>
</dbReference>
<dbReference type="PANTHER" id="PTHR14237:SF19">
    <property type="entry name" value="MITOCHONDRIAL AMIDOXIME REDUCING COMPONENT 1"/>
    <property type="match status" value="1"/>
</dbReference>
<dbReference type="InterPro" id="IPR005302">
    <property type="entry name" value="MoCF_Sase_C"/>
</dbReference>
<reference evidence="2" key="2">
    <citation type="submission" date="2021-04" db="EMBL/GenBank/DDBJ databases">
        <title>Genome-wide patterns of bracovirus chromosomal integration into multiple host tissues during parasitism.</title>
        <authorList>
            <person name="Chebbi M.A.C."/>
        </authorList>
    </citation>
    <scope>NUCLEOTIDE SEQUENCE</scope>
    <source>
        <tissue evidence="2">Whole body</tissue>
    </source>
</reference>
<dbReference type="PANTHER" id="PTHR14237">
    <property type="entry name" value="MOLYBDOPTERIN COFACTOR SULFURASE MOSC"/>
    <property type="match status" value="1"/>
</dbReference>
<gene>
    <name evidence="2" type="ORF">G9C98_001403</name>
</gene>